<protein>
    <submittedName>
        <fullName evidence="4">Protein TolB</fullName>
    </submittedName>
</protein>
<comment type="similarity">
    <text evidence="1">Belongs to the TolB family.</text>
</comment>
<feature type="chain" id="PRO_5046112897" evidence="3">
    <location>
        <begin position="34"/>
        <end position="356"/>
    </location>
</feature>
<feature type="signal peptide" evidence="3">
    <location>
        <begin position="1"/>
        <end position="33"/>
    </location>
</feature>
<proteinExistence type="inferred from homology"/>
<feature type="region of interest" description="Disordered" evidence="2">
    <location>
        <begin position="191"/>
        <end position="215"/>
    </location>
</feature>
<dbReference type="Pfam" id="PF07676">
    <property type="entry name" value="PD40"/>
    <property type="match status" value="1"/>
</dbReference>
<evidence type="ECO:0000256" key="2">
    <source>
        <dbReference type="SAM" id="MobiDB-lite"/>
    </source>
</evidence>
<organism evidence="4 5">
    <name type="scientific">Streptomyces spinosisporus</name>
    <dbReference type="NCBI Taxonomy" id="2927582"/>
    <lineage>
        <taxon>Bacteria</taxon>
        <taxon>Bacillati</taxon>
        <taxon>Actinomycetota</taxon>
        <taxon>Actinomycetes</taxon>
        <taxon>Kitasatosporales</taxon>
        <taxon>Streptomycetaceae</taxon>
        <taxon>Streptomyces</taxon>
    </lineage>
</organism>
<evidence type="ECO:0000256" key="1">
    <source>
        <dbReference type="ARBA" id="ARBA00009820"/>
    </source>
</evidence>
<keyword evidence="3" id="KW-0732">Signal</keyword>
<evidence type="ECO:0000256" key="3">
    <source>
        <dbReference type="SAM" id="SignalP"/>
    </source>
</evidence>
<dbReference type="Proteomes" id="UP001165270">
    <property type="component" value="Unassembled WGS sequence"/>
</dbReference>
<reference evidence="4" key="1">
    <citation type="submission" date="2022-03" db="EMBL/GenBank/DDBJ databases">
        <title>Streptomyces 7R015 and 7R016 isolated from Barleria lupulina in Thailand.</title>
        <authorList>
            <person name="Kanchanasin P."/>
            <person name="Phongsopitanun W."/>
            <person name="Tanasupawat S."/>
        </authorList>
    </citation>
    <scope>NUCLEOTIDE SEQUENCE</scope>
    <source>
        <strain evidence="4">7R016</strain>
    </source>
</reference>
<dbReference type="Gene3D" id="2.120.10.30">
    <property type="entry name" value="TolB, C-terminal domain"/>
    <property type="match status" value="1"/>
</dbReference>
<dbReference type="PANTHER" id="PTHR36842">
    <property type="entry name" value="PROTEIN TOLB HOMOLOG"/>
    <property type="match status" value="1"/>
</dbReference>
<dbReference type="EMBL" id="JALDAX010000022">
    <property type="protein sequence ID" value="MCI3245582.1"/>
    <property type="molecule type" value="Genomic_DNA"/>
</dbReference>
<name>A0ABS9XU35_9ACTN</name>
<feature type="region of interest" description="Disordered" evidence="2">
    <location>
        <begin position="32"/>
        <end position="51"/>
    </location>
</feature>
<gene>
    <name evidence="4" type="ORF">MQN93_38320</name>
</gene>
<accession>A0ABS9XU35</accession>
<sequence>MSTAAAHGRPIGKAAGAAVLLVLVAATAPSAAAAPHPPRVDRISTAADGSQADGASGAAAITADGRFAAFHSAATDLVPEPGHGADSQAYVRDLRTGAVSRVPTALGVPALSTDGRWAAFIGWGPHDIDVFLTDRTTGTRTRIDGAALGDSAYDPSISADGRYVAYEYVRDHPQFPTRIDVYDRVSGTRATVSVGPDDSSRDMTDPSISGDGSRIAYQDEGTGEVWVADRATGTQSRADDGTRSTVVQLSADGRVLAMNAADGGYVRDLRSGHVRHFPGMTALAISPDGRRLLCRDAGSHLWLRDVRGSHALAVGHGDAGAGAVASRGTVVYSTDDTDVVPGDTNGVSDVFRWRAH</sequence>
<dbReference type="InterPro" id="IPR011042">
    <property type="entry name" value="6-blade_b-propeller_TolB-like"/>
</dbReference>
<evidence type="ECO:0000313" key="5">
    <source>
        <dbReference type="Proteomes" id="UP001165270"/>
    </source>
</evidence>
<dbReference type="SUPFAM" id="SSF82171">
    <property type="entry name" value="DPP6 N-terminal domain-like"/>
    <property type="match status" value="1"/>
</dbReference>
<evidence type="ECO:0000313" key="4">
    <source>
        <dbReference type="EMBL" id="MCI3245582.1"/>
    </source>
</evidence>
<dbReference type="RefSeq" id="WP_242713109.1">
    <property type="nucleotide sequence ID" value="NZ_JALDAX010000022.1"/>
</dbReference>
<dbReference type="InterPro" id="IPR011659">
    <property type="entry name" value="WD40"/>
</dbReference>
<comment type="caution">
    <text evidence="4">The sequence shown here is derived from an EMBL/GenBank/DDBJ whole genome shotgun (WGS) entry which is preliminary data.</text>
</comment>
<keyword evidence="5" id="KW-1185">Reference proteome</keyword>